<sequence>MHQALRLSFLDALPHTDKRMALAAAGGSEKDLYAIQRLVTDIHFNDDREKSRLFLPVFYANLDRAKIPIGDGLDDRSIFTAGPVHLAMISLQQICTMALFIPLPSDIFSDLWPRLWKWVEFFDAYRFTDDEIDETGPGITFVNFVSRFLPDKIARGILTSTPGVRRMVARSWILLLQTSNPVVGYGFNALATILHSPAVVASRADAEEFIEGAGGGVEDLASLIVGYVDRIAQENFGLDGEIFNFIRNVEISLGFTGPQASNGMMLGPLSTALCAAGIATSLTLMIDSLMRKNASAYATHIPPLIVKAVHFLLMLFVTSGPPLIPDALRAGLLYIVVSCSRVNQCTRDLTTLVEEVLSSSVVSYATLSVLEDSLATVQEISKSPKFLSSPVFKHWKTFIELFDERLAFLREFNEGEQKRRKVCDNVRCGKIGDRSLFKRCSSCKSCYYCSPKCQKIDWLAGEHRNFCQSYPSFRLSELQPIPVRERTFMRALLSHEYRKIAIDMYTKQVVFMAQNPSTPFFTLFQFDRGRVQIEVQPLTISRLRVLWPDRDDRRLGGLHNDLLRAARSAHRVDVHVLARTEGLKEQFFLVPLRLQTSFGYETLAQISKQPGVHNMQFEHLAQMIRRELGVDDDKYLGIH</sequence>
<dbReference type="EMBL" id="JARKIB010000014">
    <property type="protein sequence ID" value="KAJ7772437.1"/>
    <property type="molecule type" value="Genomic_DNA"/>
</dbReference>
<dbReference type="Proteomes" id="UP001215598">
    <property type="component" value="Unassembled WGS sequence"/>
</dbReference>
<dbReference type="GO" id="GO:0008270">
    <property type="term" value="F:zinc ion binding"/>
    <property type="evidence" value="ECO:0007669"/>
    <property type="project" value="UniProtKB-KW"/>
</dbReference>
<keyword evidence="7" id="KW-1185">Reference proteome</keyword>
<evidence type="ECO:0000256" key="2">
    <source>
        <dbReference type="ARBA" id="ARBA00022771"/>
    </source>
</evidence>
<evidence type="ECO:0000313" key="6">
    <source>
        <dbReference type="EMBL" id="KAJ7772437.1"/>
    </source>
</evidence>
<organism evidence="6 7">
    <name type="scientific">Mycena metata</name>
    <dbReference type="NCBI Taxonomy" id="1033252"/>
    <lineage>
        <taxon>Eukaryota</taxon>
        <taxon>Fungi</taxon>
        <taxon>Dikarya</taxon>
        <taxon>Basidiomycota</taxon>
        <taxon>Agaricomycotina</taxon>
        <taxon>Agaricomycetes</taxon>
        <taxon>Agaricomycetidae</taxon>
        <taxon>Agaricales</taxon>
        <taxon>Marasmiineae</taxon>
        <taxon>Mycenaceae</taxon>
        <taxon>Mycena</taxon>
    </lineage>
</organism>
<protein>
    <recommendedName>
        <fullName evidence="5">MYND-type domain-containing protein</fullName>
    </recommendedName>
</protein>
<comment type="caution">
    <text evidence="6">The sequence shown here is derived from an EMBL/GenBank/DDBJ whole genome shotgun (WGS) entry which is preliminary data.</text>
</comment>
<keyword evidence="2 4" id="KW-0863">Zinc-finger</keyword>
<dbReference type="AlphaFoldDB" id="A0AAD7JUT4"/>
<evidence type="ECO:0000256" key="1">
    <source>
        <dbReference type="ARBA" id="ARBA00022723"/>
    </source>
</evidence>
<name>A0AAD7JUT4_9AGAR</name>
<proteinExistence type="predicted"/>
<dbReference type="Pfam" id="PF01753">
    <property type="entry name" value="zf-MYND"/>
    <property type="match status" value="1"/>
</dbReference>
<dbReference type="PROSITE" id="PS50865">
    <property type="entry name" value="ZF_MYND_2"/>
    <property type="match status" value="1"/>
</dbReference>
<dbReference type="InterPro" id="IPR002893">
    <property type="entry name" value="Znf_MYND"/>
</dbReference>
<dbReference type="SUPFAM" id="SSF144232">
    <property type="entry name" value="HIT/MYND zinc finger-like"/>
    <property type="match status" value="1"/>
</dbReference>
<evidence type="ECO:0000259" key="5">
    <source>
        <dbReference type="PROSITE" id="PS50865"/>
    </source>
</evidence>
<evidence type="ECO:0000313" key="7">
    <source>
        <dbReference type="Proteomes" id="UP001215598"/>
    </source>
</evidence>
<dbReference type="Gene3D" id="6.10.140.2220">
    <property type="match status" value="1"/>
</dbReference>
<keyword evidence="3" id="KW-0862">Zinc</keyword>
<reference evidence="6" key="1">
    <citation type="submission" date="2023-03" db="EMBL/GenBank/DDBJ databases">
        <title>Massive genome expansion in bonnet fungi (Mycena s.s.) driven by repeated elements and novel gene families across ecological guilds.</title>
        <authorList>
            <consortium name="Lawrence Berkeley National Laboratory"/>
            <person name="Harder C.B."/>
            <person name="Miyauchi S."/>
            <person name="Viragh M."/>
            <person name="Kuo A."/>
            <person name="Thoen E."/>
            <person name="Andreopoulos B."/>
            <person name="Lu D."/>
            <person name="Skrede I."/>
            <person name="Drula E."/>
            <person name="Henrissat B."/>
            <person name="Morin E."/>
            <person name="Kohler A."/>
            <person name="Barry K."/>
            <person name="LaButti K."/>
            <person name="Morin E."/>
            <person name="Salamov A."/>
            <person name="Lipzen A."/>
            <person name="Mereny Z."/>
            <person name="Hegedus B."/>
            <person name="Baldrian P."/>
            <person name="Stursova M."/>
            <person name="Weitz H."/>
            <person name="Taylor A."/>
            <person name="Grigoriev I.V."/>
            <person name="Nagy L.G."/>
            <person name="Martin F."/>
            <person name="Kauserud H."/>
        </authorList>
    </citation>
    <scope>NUCLEOTIDE SEQUENCE</scope>
    <source>
        <strain evidence="6">CBHHK182m</strain>
    </source>
</reference>
<feature type="domain" description="MYND-type" evidence="5">
    <location>
        <begin position="425"/>
        <end position="467"/>
    </location>
</feature>
<gene>
    <name evidence="6" type="ORF">B0H16DRAFT_169705</name>
</gene>
<accession>A0AAD7JUT4</accession>
<evidence type="ECO:0000256" key="3">
    <source>
        <dbReference type="ARBA" id="ARBA00022833"/>
    </source>
</evidence>
<keyword evidence="1" id="KW-0479">Metal-binding</keyword>
<evidence type="ECO:0000256" key="4">
    <source>
        <dbReference type="PROSITE-ProRule" id="PRU00134"/>
    </source>
</evidence>